<dbReference type="Gene3D" id="3.40.50.150">
    <property type="entry name" value="Vaccinia Virus protein VP39"/>
    <property type="match status" value="1"/>
</dbReference>
<dbReference type="InterPro" id="IPR053188">
    <property type="entry name" value="FkbM_Methyltransferase"/>
</dbReference>
<evidence type="ECO:0000313" key="2">
    <source>
        <dbReference type="EMBL" id="CAB4546541.1"/>
    </source>
</evidence>
<proteinExistence type="predicted"/>
<gene>
    <name evidence="2" type="ORF">UFOPK1440_00826</name>
</gene>
<accession>A0A6J6C581</accession>
<feature type="domain" description="Methyltransferase FkbM" evidence="1">
    <location>
        <begin position="44"/>
        <end position="214"/>
    </location>
</feature>
<organism evidence="2">
    <name type="scientific">freshwater metagenome</name>
    <dbReference type="NCBI Taxonomy" id="449393"/>
    <lineage>
        <taxon>unclassified sequences</taxon>
        <taxon>metagenomes</taxon>
        <taxon>ecological metagenomes</taxon>
    </lineage>
</organism>
<dbReference type="GO" id="GO:0008171">
    <property type="term" value="F:O-methyltransferase activity"/>
    <property type="evidence" value="ECO:0007669"/>
    <property type="project" value="TreeGrafter"/>
</dbReference>
<dbReference type="InterPro" id="IPR006342">
    <property type="entry name" value="FkbM_mtfrase"/>
</dbReference>
<sequence length="241" mass="26800">MKKGIQQLLNRFGYRISRVSASREDPFTAMQRILTGIKEPIIFDVGAHHGHVSRHFRKLFPTSTVYSFEPFQDSFEQLKTNTASDPGIKVLNFGLGDRNGPQSFNSNSSSATNSLLPTDELGSLTWGSGLLETQTIVQADFKTLDSVLEAMQIPRIDILKLDVQGAEPLVMAGALSACRTGTIGLVYAEIIIQPTYKEQKRFDESLAAFYGNGFDLYNIYNMSFTADGRLRQVDATFTRQV</sequence>
<reference evidence="2" key="1">
    <citation type="submission" date="2020-05" db="EMBL/GenBank/DDBJ databases">
        <authorList>
            <person name="Chiriac C."/>
            <person name="Salcher M."/>
            <person name="Ghai R."/>
            <person name="Kavagutti S V."/>
        </authorList>
    </citation>
    <scope>NUCLEOTIDE SEQUENCE</scope>
</reference>
<dbReference type="SUPFAM" id="SSF53335">
    <property type="entry name" value="S-adenosyl-L-methionine-dependent methyltransferases"/>
    <property type="match status" value="1"/>
</dbReference>
<evidence type="ECO:0000259" key="1">
    <source>
        <dbReference type="Pfam" id="PF05050"/>
    </source>
</evidence>
<dbReference type="PANTHER" id="PTHR36973">
    <property type="entry name" value="SLL1456 PROTEIN-RELATED"/>
    <property type="match status" value="1"/>
</dbReference>
<dbReference type="InterPro" id="IPR029063">
    <property type="entry name" value="SAM-dependent_MTases_sf"/>
</dbReference>
<name>A0A6J6C581_9ZZZZ</name>
<protein>
    <submittedName>
        <fullName evidence="2">Unannotated protein</fullName>
    </submittedName>
</protein>
<dbReference type="PANTHER" id="PTHR36973:SF4">
    <property type="entry name" value="NODULATION PROTEIN"/>
    <property type="match status" value="1"/>
</dbReference>
<dbReference type="AlphaFoldDB" id="A0A6J6C581"/>
<dbReference type="EMBL" id="CAEZSP010000043">
    <property type="protein sequence ID" value="CAB4546541.1"/>
    <property type="molecule type" value="Genomic_DNA"/>
</dbReference>
<dbReference type="NCBIfam" id="TIGR01444">
    <property type="entry name" value="fkbM_fam"/>
    <property type="match status" value="1"/>
</dbReference>
<dbReference type="Pfam" id="PF05050">
    <property type="entry name" value="Methyltransf_21"/>
    <property type="match status" value="1"/>
</dbReference>